<dbReference type="Proteomes" id="UP000061839">
    <property type="component" value="Chromosome"/>
</dbReference>
<organism evidence="1 2">
    <name type="scientific">Psychromicrobium lacuslunae</name>
    <dbReference type="NCBI Taxonomy" id="1618207"/>
    <lineage>
        <taxon>Bacteria</taxon>
        <taxon>Bacillati</taxon>
        <taxon>Actinomycetota</taxon>
        <taxon>Actinomycetes</taxon>
        <taxon>Micrococcales</taxon>
        <taxon>Micrococcaceae</taxon>
        <taxon>Psychromicrobium</taxon>
    </lineage>
</organism>
<dbReference type="Gene3D" id="3.50.50.60">
    <property type="entry name" value="FAD/NAD(P)-binding domain"/>
    <property type="match status" value="2"/>
</dbReference>
<dbReference type="Pfam" id="PF13450">
    <property type="entry name" value="NAD_binding_8"/>
    <property type="match status" value="1"/>
</dbReference>
<reference evidence="1 2" key="1">
    <citation type="journal article" date="2015" name="Genome Announc.">
        <title>Complete Genome Sequencing of Protease-Producing Novel Arthrobacter sp. Strain IHBB 11108 Using PacBio Single-Molecule Real-Time Sequencing Technology.</title>
        <authorList>
            <person name="Kiran S."/>
            <person name="Swarnkar M.K."/>
            <person name="Pal M."/>
            <person name="Thakur R."/>
            <person name="Tewari R."/>
            <person name="Singh A.K."/>
            <person name="Gulati A."/>
        </authorList>
    </citation>
    <scope>NUCLEOTIDE SEQUENCE [LARGE SCALE GENOMIC DNA]</scope>
    <source>
        <strain evidence="1 2">IHBB 11108</strain>
    </source>
</reference>
<dbReference type="OrthoDB" id="833207at2"/>
<dbReference type="RefSeq" id="WP_045076028.1">
    <property type="nucleotide sequence ID" value="NZ_CP011005.1"/>
</dbReference>
<accession>A0A0D4C0M5</accession>
<dbReference type="PRINTS" id="PR00419">
    <property type="entry name" value="ADXRDTASE"/>
</dbReference>
<keyword evidence="2" id="KW-1185">Reference proteome</keyword>
<name>A0A0D4C0M5_9MICC</name>
<evidence type="ECO:0000313" key="2">
    <source>
        <dbReference type="Proteomes" id="UP000061839"/>
    </source>
</evidence>
<sequence>MTDVAVVGSGPNGLAAAVLFARAGLSVEVFEAQSEPGGGTRTRQSILPDHWHDICSAVHPMAFASPFFKEFELGSRLDWVVPEVSYAHPLDHGRAALAYLDFERTVAELGQDGSRYARLISPLIKHSETVMKTALGSLLRVPAGITGPLNLGLGALWQGGPCWNAGFATAELPAMLSGVAAHSVGKLPNFVSAAAGLVLGHLAHTTGWPIPVGGSRRIAEALVADLQAHGGRVHTGQEITSLAELSPARAIFLDVSPQSLLAIAGDRLPQNYQNALRRFRYNNAACKVDFILSEPVPWQNPGLALAGSVHAVGSRADTVRAEAEVARGVHPERPYVLLSQPSQFDASRAPAGHHVLWSYCHVPAGSDRDMTEQITAQIERFAPGFRDTVLHSKVTTAAELASYNANYVGGDFGSGTVDLRQLLARPVFSAQPWKTPIPGVYLCSASTPPGLGVHGMSGMHAARLGLKEVFGLAMPTLKS</sequence>
<proteinExistence type="predicted"/>
<gene>
    <name evidence="1" type="ORF">UM93_13280</name>
</gene>
<dbReference type="InterPro" id="IPR036188">
    <property type="entry name" value="FAD/NAD-bd_sf"/>
</dbReference>
<dbReference type="SUPFAM" id="SSF51905">
    <property type="entry name" value="FAD/NAD(P)-binding domain"/>
    <property type="match status" value="1"/>
</dbReference>
<dbReference type="AlphaFoldDB" id="A0A0D4C0M5"/>
<dbReference type="EMBL" id="CP011005">
    <property type="protein sequence ID" value="AJT42227.1"/>
    <property type="molecule type" value="Genomic_DNA"/>
</dbReference>
<dbReference type="PANTHER" id="PTHR10668:SF105">
    <property type="entry name" value="DEHYDROGENASE-RELATED"/>
    <property type="match status" value="1"/>
</dbReference>
<dbReference type="PANTHER" id="PTHR10668">
    <property type="entry name" value="PHYTOENE DEHYDROGENASE"/>
    <property type="match status" value="1"/>
</dbReference>
<dbReference type="KEGG" id="ari:UM93_13280"/>
<dbReference type="HOGENOM" id="CLU_019327_1_1_11"/>
<dbReference type="PATRIC" id="fig|1618207.4.peg.2692"/>
<protein>
    <submittedName>
        <fullName evidence="1">Dehydrogenase</fullName>
    </submittedName>
</protein>
<evidence type="ECO:0000313" key="1">
    <source>
        <dbReference type="EMBL" id="AJT42227.1"/>
    </source>
</evidence>